<accession>A0A9P4TRA3</accession>
<dbReference type="EMBL" id="ML986579">
    <property type="protein sequence ID" value="KAF2270757.1"/>
    <property type="molecule type" value="Genomic_DNA"/>
</dbReference>
<feature type="transmembrane region" description="Helical" evidence="2">
    <location>
        <begin position="95"/>
        <end position="115"/>
    </location>
</feature>
<keyword evidence="4" id="KW-1185">Reference proteome</keyword>
<gene>
    <name evidence="3" type="ORF">CC78DRAFT_574049</name>
</gene>
<evidence type="ECO:0000313" key="4">
    <source>
        <dbReference type="Proteomes" id="UP000800093"/>
    </source>
</evidence>
<reference evidence="4" key="1">
    <citation type="journal article" date="2020" name="Stud. Mycol.">
        <title>101 Dothideomycetes genomes: A test case for predicting lifestyles and emergence of pathogens.</title>
        <authorList>
            <person name="Haridas S."/>
            <person name="Albert R."/>
            <person name="Binder M."/>
            <person name="Bloem J."/>
            <person name="LaButti K."/>
            <person name="Salamov A."/>
            <person name="Andreopoulos B."/>
            <person name="Baker S."/>
            <person name="Barry K."/>
            <person name="Bills G."/>
            <person name="Bluhm B."/>
            <person name="Cannon C."/>
            <person name="Castanera R."/>
            <person name="Culley D."/>
            <person name="Daum C."/>
            <person name="Ezra D."/>
            <person name="Gonzalez J."/>
            <person name="Henrissat B."/>
            <person name="Kuo A."/>
            <person name="Liang C."/>
            <person name="Lipzen A."/>
            <person name="Lutzoni F."/>
            <person name="Magnuson J."/>
            <person name="Mondo S."/>
            <person name="Nolan M."/>
            <person name="Ohm R."/>
            <person name="Pangilinan J."/>
            <person name="Park H.-J."/>
            <person name="Ramirez L."/>
            <person name="Alfaro M."/>
            <person name="Sun H."/>
            <person name="Tritt A."/>
            <person name="Yoshinaga Y."/>
            <person name="Zwiers L.-H."/>
            <person name="Turgeon B."/>
            <person name="Goodwin S."/>
            <person name="Spatafora J."/>
            <person name="Crous P."/>
            <person name="Grigoriev I."/>
        </authorList>
    </citation>
    <scope>NUCLEOTIDE SEQUENCE [LARGE SCALE GENOMIC DNA]</scope>
    <source>
        <strain evidence="4">CBS 304.66</strain>
    </source>
</reference>
<organism evidence="3 4">
    <name type="scientific">Lojkania enalia</name>
    <dbReference type="NCBI Taxonomy" id="147567"/>
    <lineage>
        <taxon>Eukaryota</taxon>
        <taxon>Fungi</taxon>
        <taxon>Dikarya</taxon>
        <taxon>Ascomycota</taxon>
        <taxon>Pezizomycotina</taxon>
        <taxon>Dothideomycetes</taxon>
        <taxon>Pleosporomycetidae</taxon>
        <taxon>Pleosporales</taxon>
        <taxon>Pleosporales incertae sedis</taxon>
        <taxon>Lojkania</taxon>
    </lineage>
</organism>
<evidence type="ECO:0000256" key="2">
    <source>
        <dbReference type="SAM" id="Phobius"/>
    </source>
</evidence>
<evidence type="ECO:0000256" key="1">
    <source>
        <dbReference type="SAM" id="MobiDB-lite"/>
    </source>
</evidence>
<proteinExistence type="predicted"/>
<dbReference type="Proteomes" id="UP000800093">
    <property type="component" value="Unassembled WGS sequence"/>
</dbReference>
<sequence>MPLSQASKAIPQLLPERAAQQMHQTFPSRYQNEQPNPSHQLRHSTPTSPIIRTPQLMTSKSINQKNPNVPPPTNHRPLILTLKIFSLSLAIPEPFFLPSLLLFLLEFPLTMYLFLVRVMYNLDNEDEEKDEDDVDVEIRVKGKDVGESCVKDMVYGRKGGVGQGGEVGGCYP</sequence>
<keyword evidence="2" id="KW-1133">Transmembrane helix</keyword>
<evidence type="ECO:0000313" key="3">
    <source>
        <dbReference type="EMBL" id="KAF2270757.1"/>
    </source>
</evidence>
<name>A0A9P4TRA3_9PLEO</name>
<comment type="caution">
    <text evidence="3">The sequence shown here is derived from an EMBL/GenBank/DDBJ whole genome shotgun (WGS) entry which is preliminary data.</text>
</comment>
<protein>
    <submittedName>
        <fullName evidence="3">Uncharacterized protein</fullName>
    </submittedName>
</protein>
<keyword evidence="2" id="KW-0472">Membrane</keyword>
<feature type="region of interest" description="Disordered" evidence="1">
    <location>
        <begin position="29"/>
        <end position="49"/>
    </location>
</feature>
<keyword evidence="2" id="KW-0812">Transmembrane</keyword>
<dbReference type="AlphaFoldDB" id="A0A9P4TRA3"/>